<feature type="region of interest" description="Disordered" evidence="1">
    <location>
        <begin position="670"/>
        <end position="690"/>
    </location>
</feature>
<evidence type="ECO:0000313" key="4">
    <source>
        <dbReference type="EMBL" id="GEO43667.1"/>
    </source>
</evidence>
<accession>A0A512E4M3</accession>
<dbReference type="Proteomes" id="UP000321523">
    <property type="component" value="Unassembled WGS sequence"/>
</dbReference>
<dbReference type="RefSeq" id="WP_044437823.1">
    <property type="nucleotide sequence ID" value="NZ_BJYZ01000121.1"/>
</dbReference>
<dbReference type="SMART" id="SM00857">
    <property type="entry name" value="Resolvase"/>
    <property type="match status" value="1"/>
</dbReference>
<dbReference type="InterPro" id="IPR006119">
    <property type="entry name" value="Resolv_N"/>
</dbReference>
<organism evidence="4 5">
    <name type="scientific">Skermanella aerolata</name>
    <dbReference type="NCBI Taxonomy" id="393310"/>
    <lineage>
        <taxon>Bacteria</taxon>
        <taxon>Pseudomonadati</taxon>
        <taxon>Pseudomonadota</taxon>
        <taxon>Alphaproteobacteria</taxon>
        <taxon>Rhodospirillales</taxon>
        <taxon>Azospirillaceae</taxon>
        <taxon>Skermanella</taxon>
    </lineage>
</organism>
<dbReference type="InterPro" id="IPR011109">
    <property type="entry name" value="DNA_bind_recombinase_dom"/>
</dbReference>
<gene>
    <name evidence="4" type="primary">TRm30.4</name>
    <name evidence="4" type="ORF">SAE02_78150</name>
</gene>
<dbReference type="CDD" id="cd00338">
    <property type="entry name" value="Ser_Recombinase"/>
    <property type="match status" value="1"/>
</dbReference>
<evidence type="ECO:0000259" key="2">
    <source>
        <dbReference type="PROSITE" id="PS51736"/>
    </source>
</evidence>
<sequence length="690" mass="77805">MLESKITADHLERDAYLYVRQSTPRQVTEHGESTQRQYALRDRAIAAGWPTERIRTIDCDLGRSGAQATDRDGFQHLVSEVALGKAGIVMGLEVSRLARNCADWHKLIELCAMTATIILDEDGIYNPGDFNDRLLLGLKGTMSEAELHVIKARLRGGVLNKARRGELKIGPPVGLIYRPDDQLDLDPDAQVQAAVRLVFDLFERTGSVTQTVRRFHDEGLLFPRRLRTGVSKGELQWARPQHSRLLQVLHNPRYAGAFVYGRCRTGRRPDGSYFARTIPREQWAIVLPDQHPAYITWERFEANQKRLADNALGFGGQRRQGPAREGVALLQGRVLCGVCGARMGVHYNQEHGRSVCSYVCQEVSSRQGGKVCQTVPGKVVDPAVSDLLLELMTPVTLETALAVRHEVEAQVTRTDDLLRQQVERARYEAELARHRYMKVDPDNRLVADALEADWNARLRSLAEAQEACDSHRRQLDQRLDAAGRARVLELAQDFPRIWNDPALGPRERKRMARLLIEDVTLIKAEAITVHVRLRGGASRSLMLPRPVPIAQIRRTRPDVISKIDRLLDAHCDREIVDLLNDSGCRTWENKSFNLKKVAFIRQEYHLPSRYDRLRRQGLLTAREVAARFGIGQTAVHSWADQGLLTKHHYDSLNRCLYEVPSGIAIIKGHGGHGARLPCTEPVPDRSDTTP</sequence>
<name>A0A512E4M3_9PROT</name>
<dbReference type="GO" id="GO:0003677">
    <property type="term" value="F:DNA binding"/>
    <property type="evidence" value="ECO:0007669"/>
    <property type="project" value="InterPro"/>
</dbReference>
<evidence type="ECO:0000259" key="3">
    <source>
        <dbReference type="PROSITE" id="PS51737"/>
    </source>
</evidence>
<dbReference type="PROSITE" id="PS51736">
    <property type="entry name" value="RECOMBINASES_3"/>
    <property type="match status" value="1"/>
</dbReference>
<dbReference type="OrthoDB" id="7475655at2"/>
<proteinExistence type="predicted"/>
<evidence type="ECO:0000313" key="5">
    <source>
        <dbReference type="Proteomes" id="UP000321523"/>
    </source>
</evidence>
<dbReference type="Gene3D" id="3.90.1750.20">
    <property type="entry name" value="Putative Large Serine Recombinase, Chain B, Domain 2"/>
    <property type="match status" value="1"/>
</dbReference>
<reference evidence="4 5" key="1">
    <citation type="submission" date="2019-07" db="EMBL/GenBank/DDBJ databases">
        <title>Whole genome shotgun sequence of Skermanella aerolata NBRC 106429.</title>
        <authorList>
            <person name="Hosoyama A."/>
            <person name="Uohara A."/>
            <person name="Ohji S."/>
            <person name="Ichikawa N."/>
        </authorList>
    </citation>
    <scope>NUCLEOTIDE SEQUENCE [LARGE SCALE GENOMIC DNA]</scope>
    <source>
        <strain evidence="4 5">NBRC 106429</strain>
    </source>
</reference>
<dbReference type="Pfam" id="PF13408">
    <property type="entry name" value="Zn_ribbon_recom"/>
    <property type="match status" value="1"/>
</dbReference>
<evidence type="ECO:0000256" key="1">
    <source>
        <dbReference type="SAM" id="MobiDB-lite"/>
    </source>
</evidence>
<dbReference type="InterPro" id="IPR025827">
    <property type="entry name" value="Zn_ribbon_recom_dom"/>
</dbReference>
<keyword evidence="5" id="KW-1185">Reference proteome</keyword>
<dbReference type="PANTHER" id="PTHR30461">
    <property type="entry name" value="DNA-INVERTASE FROM LAMBDOID PROPHAGE"/>
    <property type="match status" value="1"/>
</dbReference>
<feature type="domain" description="Resolvase/invertase-type recombinase catalytic" evidence="2">
    <location>
        <begin position="14"/>
        <end position="165"/>
    </location>
</feature>
<feature type="domain" description="Recombinase" evidence="3">
    <location>
        <begin position="172"/>
        <end position="313"/>
    </location>
</feature>
<comment type="caution">
    <text evidence="4">The sequence shown here is derived from an EMBL/GenBank/DDBJ whole genome shotgun (WGS) entry which is preliminary data.</text>
</comment>
<protein>
    <submittedName>
        <fullName evidence="4">Uncharacterized protein</fullName>
    </submittedName>
</protein>
<dbReference type="InterPro" id="IPR036162">
    <property type="entry name" value="Resolvase-like_N_sf"/>
</dbReference>
<dbReference type="PROSITE" id="PS51737">
    <property type="entry name" value="RECOMBINASE_DNA_BIND"/>
    <property type="match status" value="1"/>
</dbReference>
<dbReference type="PANTHER" id="PTHR30461:SF23">
    <property type="entry name" value="DNA RECOMBINASE-RELATED"/>
    <property type="match status" value="1"/>
</dbReference>
<dbReference type="AlphaFoldDB" id="A0A512E4M3"/>
<dbReference type="Pfam" id="PF07508">
    <property type="entry name" value="Recombinase"/>
    <property type="match status" value="1"/>
</dbReference>
<dbReference type="SUPFAM" id="SSF53041">
    <property type="entry name" value="Resolvase-like"/>
    <property type="match status" value="1"/>
</dbReference>
<dbReference type="InterPro" id="IPR050639">
    <property type="entry name" value="SSR_resolvase"/>
</dbReference>
<dbReference type="GO" id="GO:0000150">
    <property type="term" value="F:DNA strand exchange activity"/>
    <property type="evidence" value="ECO:0007669"/>
    <property type="project" value="InterPro"/>
</dbReference>
<dbReference type="Gene3D" id="3.40.50.1390">
    <property type="entry name" value="Resolvase, N-terminal catalytic domain"/>
    <property type="match status" value="1"/>
</dbReference>
<dbReference type="InterPro" id="IPR038109">
    <property type="entry name" value="DNA_bind_recomb_sf"/>
</dbReference>
<dbReference type="Pfam" id="PF00239">
    <property type="entry name" value="Resolvase"/>
    <property type="match status" value="1"/>
</dbReference>
<dbReference type="EMBL" id="BJYZ01000121">
    <property type="protein sequence ID" value="GEO43667.1"/>
    <property type="molecule type" value="Genomic_DNA"/>
</dbReference>